<comment type="subcellular location">
    <subcellularLocation>
        <location evidence="1">Membrane</location>
        <topology evidence="1">Multi-pass membrane protein</topology>
    </subcellularLocation>
</comment>
<feature type="transmembrane region" description="Helical" evidence="6">
    <location>
        <begin position="285"/>
        <end position="306"/>
    </location>
</feature>
<feature type="transmembrane region" description="Helical" evidence="6">
    <location>
        <begin position="183"/>
        <end position="203"/>
    </location>
</feature>
<name>A0A1X2H2B7_SYNRA</name>
<feature type="transmembrane region" description="Helical" evidence="6">
    <location>
        <begin position="312"/>
        <end position="333"/>
    </location>
</feature>
<feature type="transmembrane region" description="Helical" evidence="6">
    <location>
        <begin position="114"/>
        <end position="136"/>
    </location>
</feature>
<keyword evidence="3 6" id="KW-0812">Transmembrane</keyword>
<dbReference type="PROSITE" id="PS50850">
    <property type="entry name" value="MFS"/>
    <property type="match status" value="1"/>
</dbReference>
<evidence type="ECO:0000256" key="5">
    <source>
        <dbReference type="ARBA" id="ARBA00023136"/>
    </source>
</evidence>
<feature type="transmembrane region" description="Helical" evidence="6">
    <location>
        <begin position="52"/>
        <end position="73"/>
    </location>
</feature>
<dbReference type="InterPro" id="IPR011701">
    <property type="entry name" value="MFS"/>
</dbReference>
<evidence type="ECO:0000313" key="8">
    <source>
        <dbReference type="EMBL" id="ORY91942.1"/>
    </source>
</evidence>
<gene>
    <name evidence="8" type="ORF">BCR43DRAFT_537202</name>
</gene>
<reference evidence="8 9" key="1">
    <citation type="submission" date="2016-07" db="EMBL/GenBank/DDBJ databases">
        <title>Pervasive Adenine N6-methylation of Active Genes in Fungi.</title>
        <authorList>
            <consortium name="DOE Joint Genome Institute"/>
            <person name="Mondo S.J."/>
            <person name="Dannebaum R.O."/>
            <person name="Kuo R.C."/>
            <person name="Labutti K."/>
            <person name="Haridas S."/>
            <person name="Kuo A."/>
            <person name="Salamov A."/>
            <person name="Ahrendt S.R."/>
            <person name="Lipzen A."/>
            <person name="Sullivan W."/>
            <person name="Andreopoulos W.B."/>
            <person name="Clum A."/>
            <person name="Lindquist E."/>
            <person name="Daum C."/>
            <person name="Ramamoorthy G.K."/>
            <person name="Gryganskyi A."/>
            <person name="Culley D."/>
            <person name="Magnuson J.K."/>
            <person name="James T.Y."/>
            <person name="O'Malley M.A."/>
            <person name="Stajich J.E."/>
            <person name="Spatafora J.W."/>
            <person name="Visel A."/>
            <person name="Grigoriev I.V."/>
        </authorList>
    </citation>
    <scope>NUCLEOTIDE SEQUENCE [LARGE SCALE GENOMIC DNA]</scope>
    <source>
        <strain evidence="8 9">NRRL 2496</strain>
    </source>
</reference>
<dbReference type="FunFam" id="1.20.1250.20:FF:000018">
    <property type="entry name" value="MFS transporter permease"/>
    <property type="match status" value="1"/>
</dbReference>
<keyword evidence="5 6" id="KW-0472">Membrane</keyword>
<dbReference type="STRING" id="13706.A0A1X2H2B7"/>
<dbReference type="Proteomes" id="UP000242180">
    <property type="component" value="Unassembled WGS sequence"/>
</dbReference>
<evidence type="ECO:0000256" key="4">
    <source>
        <dbReference type="ARBA" id="ARBA00022989"/>
    </source>
</evidence>
<dbReference type="GO" id="GO:0022857">
    <property type="term" value="F:transmembrane transporter activity"/>
    <property type="evidence" value="ECO:0007669"/>
    <property type="project" value="InterPro"/>
</dbReference>
<keyword evidence="9" id="KW-1185">Reference proteome</keyword>
<keyword evidence="4 6" id="KW-1133">Transmembrane helix</keyword>
<dbReference type="AlphaFoldDB" id="A0A1X2H2B7"/>
<evidence type="ECO:0000259" key="7">
    <source>
        <dbReference type="PROSITE" id="PS50850"/>
    </source>
</evidence>
<evidence type="ECO:0000256" key="6">
    <source>
        <dbReference type="SAM" id="Phobius"/>
    </source>
</evidence>
<protein>
    <submittedName>
        <fullName evidence="8">Major facilitator superfamily domain-containing protein</fullName>
    </submittedName>
</protein>
<dbReference type="InterPro" id="IPR020846">
    <property type="entry name" value="MFS_dom"/>
</dbReference>
<feature type="transmembrane region" description="Helical" evidence="6">
    <location>
        <begin position="253"/>
        <end position="273"/>
    </location>
</feature>
<evidence type="ECO:0000313" key="9">
    <source>
        <dbReference type="Proteomes" id="UP000242180"/>
    </source>
</evidence>
<sequence length="373" mass="41443">MSDLLIPLDQEKRIVHALDLRLLFVLCLFYFTDFLDRSSIGSAKVQGMPNDINLTPVQTSVAISAFYITYVTLDIPSNLLLKRSDARVWLSSCLLAWGIITLCTAFAKNFAGLLVLRLFLGMAQSGYIPGVVYLVSKHYKVEETGFRMAVINATAFAASIISGPIAYGCMLLEGPSSLHGWQYLFIVEGAFTIAIGLISYWWLFDDIQQVNWLTDEQKQWQKIRMRHGIDDTKSVAWSDIRAALLDWKTYSIAFVYLANAIIMTSLLVFSPTLVDGFGFSQLTSLLLPAAPNASAFFMALLGGYLIDRYGCRVPMVMAGFFLSALSCLFLLVLKNAWSKSEFSNFVRSNKLSCISGQYGCLFLCLAGIGLQSK</sequence>
<feature type="domain" description="Major facilitator superfamily (MFS) profile" evidence="7">
    <location>
        <begin position="22"/>
        <end position="373"/>
    </location>
</feature>
<evidence type="ECO:0000256" key="2">
    <source>
        <dbReference type="ARBA" id="ARBA00022448"/>
    </source>
</evidence>
<feature type="transmembrane region" description="Helical" evidence="6">
    <location>
        <begin position="88"/>
        <end position="107"/>
    </location>
</feature>
<feature type="transmembrane region" description="Helical" evidence="6">
    <location>
        <begin position="354"/>
        <end position="372"/>
    </location>
</feature>
<keyword evidence="2" id="KW-0813">Transport</keyword>
<dbReference type="GO" id="GO:0016020">
    <property type="term" value="C:membrane"/>
    <property type="evidence" value="ECO:0007669"/>
    <property type="project" value="UniProtKB-SubCell"/>
</dbReference>
<organism evidence="8 9">
    <name type="scientific">Syncephalastrum racemosum</name>
    <name type="common">Filamentous fungus</name>
    <dbReference type="NCBI Taxonomy" id="13706"/>
    <lineage>
        <taxon>Eukaryota</taxon>
        <taxon>Fungi</taxon>
        <taxon>Fungi incertae sedis</taxon>
        <taxon>Mucoromycota</taxon>
        <taxon>Mucoromycotina</taxon>
        <taxon>Mucoromycetes</taxon>
        <taxon>Mucorales</taxon>
        <taxon>Syncephalastraceae</taxon>
        <taxon>Syncephalastrum</taxon>
    </lineage>
</organism>
<dbReference type="InterPro" id="IPR036259">
    <property type="entry name" value="MFS_trans_sf"/>
</dbReference>
<dbReference type="PANTHER" id="PTHR43791">
    <property type="entry name" value="PERMEASE-RELATED"/>
    <property type="match status" value="1"/>
</dbReference>
<proteinExistence type="predicted"/>
<dbReference type="Pfam" id="PF07690">
    <property type="entry name" value="MFS_1"/>
    <property type="match status" value="1"/>
</dbReference>
<dbReference type="Gene3D" id="1.20.1250.20">
    <property type="entry name" value="MFS general substrate transporter like domains"/>
    <property type="match status" value="2"/>
</dbReference>
<evidence type="ECO:0000256" key="3">
    <source>
        <dbReference type="ARBA" id="ARBA00022692"/>
    </source>
</evidence>
<dbReference type="EMBL" id="MCGN01000010">
    <property type="protein sequence ID" value="ORY91942.1"/>
    <property type="molecule type" value="Genomic_DNA"/>
</dbReference>
<comment type="caution">
    <text evidence="8">The sequence shown here is derived from an EMBL/GenBank/DDBJ whole genome shotgun (WGS) entry which is preliminary data.</text>
</comment>
<dbReference type="OrthoDB" id="2985014at2759"/>
<dbReference type="SUPFAM" id="SSF103473">
    <property type="entry name" value="MFS general substrate transporter"/>
    <property type="match status" value="1"/>
</dbReference>
<accession>A0A1X2H2B7</accession>
<evidence type="ECO:0000256" key="1">
    <source>
        <dbReference type="ARBA" id="ARBA00004141"/>
    </source>
</evidence>
<feature type="transmembrane region" description="Helical" evidence="6">
    <location>
        <begin position="148"/>
        <end position="171"/>
    </location>
</feature>
<feature type="transmembrane region" description="Helical" evidence="6">
    <location>
        <begin position="14"/>
        <end position="31"/>
    </location>
</feature>
<dbReference type="InParanoid" id="A0A1X2H2B7"/>
<dbReference type="PANTHER" id="PTHR43791:SF36">
    <property type="entry name" value="TRANSPORTER, PUTATIVE (AFU_ORTHOLOGUE AFUA_6G08340)-RELATED"/>
    <property type="match status" value="1"/>
</dbReference>